<dbReference type="OrthoDB" id="3586284at2"/>
<dbReference type="EMBL" id="SGWQ01000001">
    <property type="protein sequence ID" value="RZS44494.1"/>
    <property type="molecule type" value="Genomic_DNA"/>
</dbReference>
<feature type="region of interest" description="Disordered" evidence="1">
    <location>
        <begin position="188"/>
        <end position="207"/>
    </location>
</feature>
<feature type="compositionally biased region" description="Basic and acidic residues" evidence="1">
    <location>
        <begin position="188"/>
        <end position="199"/>
    </location>
</feature>
<keyword evidence="2" id="KW-1133">Transmembrane helix</keyword>
<feature type="transmembrane region" description="Helical" evidence="2">
    <location>
        <begin position="599"/>
        <end position="621"/>
    </location>
</feature>
<name>A0A4Q7L5E2_9PSEU</name>
<reference evidence="3 4" key="1">
    <citation type="submission" date="2019-02" db="EMBL/GenBank/DDBJ databases">
        <title>Genomic Encyclopedia of Type Strains, Phase IV (KMG-IV): sequencing the most valuable type-strain genomes for metagenomic binning, comparative biology and taxonomic classification.</title>
        <authorList>
            <person name="Goeker M."/>
        </authorList>
    </citation>
    <scope>NUCLEOTIDE SEQUENCE [LARGE SCALE GENOMIC DNA]</scope>
    <source>
        <strain evidence="3 4">DSM 101727</strain>
    </source>
</reference>
<protein>
    <submittedName>
        <fullName evidence="3">Uncharacterized protein</fullName>
    </submittedName>
</protein>
<dbReference type="RefSeq" id="WP_130342172.1">
    <property type="nucleotide sequence ID" value="NZ_SGWQ01000001.1"/>
</dbReference>
<organism evidence="3 4">
    <name type="scientific">Herbihabitans rhizosphaerae</name>
    <dbReference type="NCBI Taxonomy" id="1872711"/>
    <lineage>
        <taxon>Bacteria</taxon>
        <taxon>Bacillati</taxon>
        <taxon>Actinomycetota</taxon>
        <taxon>Actinomycetes</taxon>
        <taxon>Pseudonocardiales</taxon>
        <taxon>Pseudonocardiaceae</taxon>
        <taxon>Herbihabitans</taxon>
    </lineage>
</organism>
<dbReference type="Proteomes" id="UP000294257">
    <property type="component" value="Unassembled WGS sequence"/>
</dbReference>
<sequence length="692" mass="75647">MQPTGLQGEEHLSRLLAAMHRTPIPTSPPPHDNYLEALGLNLLAVALRLEHIERLTDTLTLADATHMTRSVSVDLNLGALTPDQMEALRSDPTASGAPPAIWLPVARHSRKHMAPVVVHNSVGEVMPRMTQVQTAKALSHGLAKAFRMYLDSDPRVDDEDELLHAIGGDLNRSRWLIEAMIATMVSHGVDRTPEPPPDRSRHRRATDSWSIQSNAEHAVRQLFTADSPFLRLLDVAASDHLLVVEVPTATPQVFLTYKAPVMPARSRRLGGREGIPGQRAFQHEFTVQYRTVIPRAVSSYHVTLEVPPEIHVRRYLLSSNVDQHAVATLAADMRAVARRYDDLRAVSPKLLELELHGIASRLAELGRRRHRDLRSFTDYLDRCYAKFSGRRPRFLEPAEGGTGLEPTPRVVSALARFAELYETDHFRKLAHDPEDAEQTSDVLPPDELNRLADLLDESDVDSDVCVDNDPRDNVGHAHWQRRPFGTESRSVEPVEATVYIALTPGPSVGSNVAKLLLALLALVIGFGVVLEPHLFDRVPLLGWLGSAAGSGADRGEGETLSSADAVVAVLLLAPSLLLVRLDIGPTKSVLGQINMLPRVVAYSSVMVAGALALAVASVQAGNLQVPFVAAISLLLFLSLLVAGDWLAKAIKRRAKVPMNTVSPRWLIAEVRGRPGRRGECAVAYSTVGADHA</sequence>
<accession>A0A4Q7L5E2</accession>
<feature type="transmembrane region" description="Helical" evidence="2">
    <location>
        <begin position="515"/>
        <end position="535"/>
    </location>
</feature>
<proteinExistence type="predicted"/>
<evidence type="ECO:0000313" key="4">
    <source>
        <dbReference type="Proteomes" id="UP000294257"/>
    </source>
</evidence>
<keyword evidence="2" id="KW-0812">Transmembrane</keyword>
<evidence type="ECO:0000313" key="3">
    <source>
        <dbReference type="EMBL" id="RZS44494.1"/>
    </source>
</evidence>
<gene>
    <name evidence="3" type="ORF">EV193_101370</name>
</gene>
<evidence type="ECO:0000256" key="2">
    <source>
        <dbReference type="SAM" id="Phobius"/>
    </source>
</evidence>
<keyword evidence="4" id="KW-1185">Reference proteome</keyword>
<feature type="transmembrane region" description="Helical" evidence="2">
    <location>
        <begin position="627"/>
        <end position="647"/>
    </location>
</feature>
<dbReference type="AlphaFoldDB" id="A0A4Q7L5E2"/>
<keyword evidence="2" id="KW-0472">Membrane</keyword>
<comment type="caution">
    <text evidence="3">The sequence shown here is derived from an EMBL/GenBank/DDBJ whole genome shotgun (WGS) entry which is preliminary data.</text>
</comment>
<evidence type="ECO:0000256" key="1">
    <source>
        <dbReference type="SAM" id="MobiDB-lite"/>
    </source>
</evidence>